<reference evidence="2" key="1">
    <citation type="submission" date="2020-10" db="EMBL/GenBank/DDBJ databases">
        <authorList>
            <person name="Kusch S."/>
        </authorList>
    </citation>
    <scope>NUCLEOTIDE SEQUENCE</scope>
    <source>
        <strain evidence="2">SwB9</strain>
    </source>
</reference>
<dbReference type="AlphaFoldDB" id="A0A8H2ZKB9"/>
<evidence type="ECO:0000313" key="2">
    <source>
        <dbReference type="EMBL" id="CAD6439201.1"/>
    </source>
</evidence>
<keyword evidence="3" id="KW-1185">Reference proteome</keyword>
<evidence type="ECO:0000256" key="1">
    <source>
        <dbReference type="SAM" id="MobiDB-lite"/>
    </source>
</evidence>
<organism evidence="2 3">
    <name type="scientific">Sclerotinia trifoliorum</name>
    <dbReference type="NCBI Taxonomy" id="28548"/>
    <lineage>
        <taxon>Eukaryota</taxon>
        <taxon>Fungi</taxon>
        <taxon>Dikarya</taxon>
        <taxon>Ascomycota</taxon>
        <taxon>Pezizomycotina</taxon>
        <taxon>Leotiomycetes</taxon>
        <taxon>Helotiales</taxon>
        <taxon>Sclerotiniaceae</taxon>
        <taxon>Sclerotinia</taxon>
    </lineage>
</organism>
<feature type="region of interest" description="Disordered" evidence="1">
    <location>
        <begin position="257"/>
        <end position="291"/>
    </location>
</feature>
<gene>
    <name evidence="2" type="ORF">SCLTRI_LOCUS94</name>
</gene>
<sequence length="455" mass="51750">MNDSFCSDSWFAREWRVQELALFWQLRQQHDSVSDTLFPYGIILAQPFPPPANIYCVGCDNDRTVLYVSAALRYIRKRSLECGNDLWLENLDMHYQQVSWSHGYTFVPYKYDQQAAEKRIQRLVTDAQNEQLKLDERSVPMSYQLSDDKIISGHCRPVLRGHEQHTQLLLDHGVLIVPQSLNDSYLNVLASTPFDLPVPQVDNPPMYFYPRPEIQDQTRSDASQIIYPNRDLTLSTENNGHAADTPMESVDLQEISTKNSDFDGDNNSDATFEGIRPELSPQTPSEPGSAKNISVVQHSNQYSNDSFGGSHHIYELHSSFVPEFTVLNIETHEQWEFSSPIEAADFFGLSRDKVRFAVLTDAILEGIYKFPKANPLQLSRPKRVVVEVSNSGSDQRLLFCSQGKAAKILKVRKGKISEAISSGKPMEKNEIMYYISYKEIEQTGHGVEPSKTTNK</sequence>
<feature type="compositionally biased region" description="Polar residues" evidence="1">
    <location>
        <begin position="280"/>
        <end position="291"/>
    </location>
</feature>
<accession>A0A8H2ZKB9</accession>
<dbReference type="OrthoDB" id="3536808at2759"/>
<dbReference type="Proteomes" id="UP000624404">
    <property type="component" value="Unassembled WGS sequence"/>
</dbReference>
<dbReference type="EMBL" id="CAJHIA010000002">
    <property type="protein sequence ID" value="CAD6439201.1"/>
    <property type="molecule type" value="Genomic_DNA"/>
</dbReference>
<feature type="compositionally biased region" description="Polar residues" evidence="1">
    <location>
        <begin position="257"/>
        <end position="270"/>
    </location>
</feature>
<protein>
    <submittedName>
        <fullName evidence="2">21815069-9a83-4e19-aff7-7ce43c6faef2</fullName>
    </submittedName>
</protein>
<proteinExistence type="predicted"/>
<name>A0A8H2ZKB9_9HELO</name>
<evidence type="ECO:0000313" key="3">
    <source>
        <dbReference type="Proteomes" id="UP000624404"/>
    </source>
</evidence>
<comment type="caution">
    <text evidence="2">The sequence shown here is derived from an EMBL/GenBank/DDBJ whole genome shotgun (WGS) entry which is preliminary data.</text>
</comment>